<keyword evidence="2 5" id="KW-0812">Transmembrane</keyword>
<evidence type="ECO:0000259" key="6">
    <source>
        <dbReference type="PROSITE" id="PS50929"/>
    </source>
</evidence>
<dbReference type="InterPro" id="IPR039421">
    <property type="entry name" value="Type_1_exporter"/>
</dbReference>
<dbReference type="GO" id="GO:0005524">
    <property type="term" value="F:ATP binding"/>
    <property type="evidence" value="ECO:0007669"/>
    <property type="project" value="UniProtKB-KW"/>
</dbReference>
<feature type="transmembrane region" description="Helical" evidence="5">
    <location>
        <begin position="167"/>
        <end position="189"/>
    </location>
</feature>
<dbReference type="PANTHER" id="PTHR43394">
    <property type="entry name" value="ATP-DEPENDENT PERMEASE MDL1, MITOCHONDRIAL"/>
    <property type="match status" value="1"/>
</dbReference>
<dbReference type="GO" id="GO:0016020">
    <property type="term" value="C:membrane"/>
    <property type="evidence" value="ECO:0007669"/>
    <property type="project" value="UniProtKB-SubCell"/>
</dbReference>
<dbReference type="GO" id="GO:0015421">
    <property type="term" value="F:ABC-type oligopeptide transporter activity"/>
    <property type="evidence" value="ECO:0007669"/>
    <property type="project" value="TreeGrafter"/>
</dbReference>
<feature type="transmembrane region" description="Helical" evidence="5">
    <location>
        <begin position="91"/>
        <end position="113"/>
    </location>
</feature>
<evidence type="ECO:0000256" key="2">
    <source>
        <dbReference type="ARBA" id="ARBA00022692"/>
    </source>
</evidence>
<evidence type="ECO:0000313" key="7">
    <source>
        <dbReference type="EMBL" id="CAI8035812.1"/>
    </source>
</evidence>
<feature type="transmembrane region" description="Helical" evidence="5">
    <location>
        <begin position="51"/>
        <end position="71"/>
    </location>
</feature>
<proteinExistence type="predicted"/>
<dbReference type="AlphaFoldDB" id="A0AA35SUW5"/>
<dbReference type="Gene3D" id="1.20.1560.10">
    <property type="entry name" value="ABC transporter type 1, transmembrane domain"/>
    <property type="match status" value="1"/>
</dbReference>
<dbReference type="Proteomes" id="UP001174909">
    <property type="component" value="Unassembled WGS sequence"/>
</dbReference>
<evidence type="ECO:0000256" key="3">
    <source>
        <dbReference type="ARBA" id="ARBA00022989"/>
    </source>
</evidence>
<evidence type="ECO:0000256" key="1">
    <source>
        <dbReference type="ARBA" id="ARBA00004141"/>
    </source>
</evidence>
<dbReference type="InterPro" id="IPR011527">
    <property type="entry name" value="ABC1_TM_dom"/>
</dbReference>
<comment type="subcellular location">
    <subcellularLocation>
        <location evidence="1">Membrane</location>
        <topology evidence="1">Multi-pass membrane protein</topology>
    </subcellularLocation>
</comment>
<keyword evidence="4 5" id="KW-0472">Membrane</keyword>
<feature type="transmembrane region" description="Helical" evidence="5">
    <location>
        <begin position="275"/>
        <end position="297"/>
    </location>
</feature>
<gene>
    <name evidence="7" type="ORF">GBAR_LOCUS20089</name>
</gene>
<dbReference type="SUPFAM" id="SSF90123">
    <property type="entry name" value="ABC transporter transmembrane region"/>
    <property type="match status" value="1"/>
</dbReference>
<accession>A0AA35SUW5</accession>
<reference evidence="7" key="1">
    <citation type="submission" date="2023-03" db="EMBL/GenBank/DDBJ databases">
        <authorList>
            <person name="Steffen K."/>
            <person name="Cardenas P."/>
        </authorList>
    </citation>
    <scope>NUCLEOTIDE SEQUENCE</scope>
</reference>
<name>A0AA35SUW5_GEOBA</name>
<sequence>MNPNLPGVKEVRRIRGRLSLVLEDTEFGKVYDQTVILRLAQYLKPHWKMTLVSLVAMLLYIGTQIAVPVLVGEAIDRYLRDPDLSVPERVSGLHGIGLMFAGVVVLNLVGNFIHLRGLARVNMSVLYKLRSDMHAHLQRLSTQFFDHNEVGRLMSRVQNDTTALQEFMTIFVVGFAEVLSLILIVLVMMNRNMDLALLCFIVMPVFVVIMIFWQIRARRAFMRIRYAISGVNASLQENITGVRVTQSMNREKVNLSQFDELNAEHLDANLYASKLTAGLMPTVEVLTAVAFGILIVVGGRMEQTGSLELGTMVTFALLVQRFFEPIRALVMQYAMMQRAMTAGMRIFELLDVQPDLVDKPDAQALPPIRGM</sequence>
<organism evidence="7 8">
    <name type="scientific">Geodia barretti</name>
    <name type="common">Barrett's horny sponge</name>
    <dbReference type="NCBI Taxonomy" id="519541"/>
    <lineage>
        <taxon>Eukaryota</taxon>
        <taxon>Metazoa</taxon>
        <taxon>Porifera</taxon>
        <taxon>Demospongiae</taxon>
        <taxon>Heteroscleromorpha</taxon>
        <taxon>Tetractinellida</taxon>
        <taxon>Astrophorina</taxon>
        <taxon>Geodiidae</taxon>
        <taxon>Geodia</taxon>
    </lineage>
</organism>
<evidence type="ECO:0000256" key="5">
    <source>
        <dbReference type="SAM" id="Phobius"/>
    </source>
</evidence>
<dbReference type="CDD" id="cd18545">
    <property type="entry name" value="ABC_6TM_YknV_like"/>
    <property type="match status" value="1"/>
</dbReference>
<keyword evidence="7" id="KW-0547">Nucleotide-binding</keyword>
<feature type="transmembrane region" description="Helical" evidence="5">
    <location>
        <begin position="195"/>
        <end position="215"/>
    </location>
</feature>
<dbReference type="Pfam" id="PF00664">
    <property type="entry name" value="ABC_membrane"/>
    <property type="match status" value="1"/>
</dbReference>
<dbReference type="PANTHER" id="PTHR43394:SF1">
    <property type="entry name" value="ATP-BINDING CASSETTE SUB-FAMILY B MEMBER 10, MITOCHONDRIAL"/>
    <property type="match status" value="1"/>
</dbReference>
<keyword evidence="3 5" id="KW-1133">Transmembrane helix</keyword>
<evidence type="ECO:0000313" key="8">
    <source>
        <dbReference type="Proteomes" id="UP001174909"/>
    </source>
</evidence>
<comment type="caution">
    <text evidence="7">The sequence shown here is derived from an EMBL/GenBank/DDBJ whole genome shotgun (WGS) entry which is preliminary data.</text>
</comment>
<dbReference type="EMBL" id="CASHTH010002827">
    <property type="protein sequence ID" value="CAI8035812.1"/>
    <property type="molecule type" value="Genomic_DNA"/>
</dbReference>
<keyword evidence="8" id="KW-1185">Reference proteome</keyword>
<feature type="transmembrane region" description="Helical" evidence="5">
    <location>
        <begin position="309"/>
        <end position="330"/>
    </location>
</feature>
<keyword evidence="7" id="KW-0067">ATP-binding</keyword>
<feature type="domain" description="ABC transmembrane type-1" evidence="6">
    <location>
        <begin position="51"/>
        <end position="338"/>
    </location>
</feature>
<protein>
    <submittedName>
        <fullName evidence="7">Uncharacterized ABC transporter ATP-binding protein YknV</fullName>
    </submittedName>
</protein>
<dbReference type="PROSITE" id="PS50929">
    <property type="entry name" value="ABC_TM1F"/>
    <property type="match status" value="1"/>
</dbReference>
<dbReference type="InterPro" id="IPR036640">
    <property type="entry name" value="ABC1_TM_sf"/>
</dbReference>
<evidence type="ECO:0000256" key="4">
    <source>
        <dbReference type="ARBA" id="ARBA00023136"/>
    </source>
</evidence>